<dbReference type="AlphaFoldDB" id="A0A254N7Y7"/>
<accession>A0A254N7Y7</accession>
<evidence type="ECO:0008006" key="3">
    <source>
        <dbReference type="Google" id="ProtNLM"/>
    </source>
</evidence>
<dbReference type="OrthoDB" id="6173967at2"/>
<evidence type="ECO:0000313" key="2">
    <source>
        <dbReference type="Proteomes" id="UP000197446"/>
    </source>
</evidence>
<name>A0A254N7Y7_9BURK</name>
<keyword evidence="2" id="KW-1185">Reference proteome</keyword>
<comment type="caution">
    <text evidence="1">The sequence shown here is derived from an EMBL/GenBank/DDBJ whole genome shotgun (WGS) entry which is preliminary data.</text>
</comment>
<organism evidence="1 2">
    <name type="scientific">Roseateles puraquae</name>
    <dbReference type="NCBI Taxonomy" id="431059"/>
    <lineage>
        <taxon>Bacteria</taxon>
        <taxon>Pseudomonadati</taxon>
        <taxon>Pseudomonadota</taxon>
        <taxon>Betaproteobacteria</taxon>
        <taxon>Burkholderiales</taxon>
        <taxon>Sphaerotilaceae</taxon>
        <taxon>Roseateles</taxon>
    </lineage>
</organism>
<dbReference type="EMBL" id="NISI01000019">
    <property type="protein sequence ID" value="OWQ99966.1"/>
    <property type="molecule type" value="Genomic_DNA"/>
</dbReference>
<protein>
    <recommendedName>
        <fullName evidence="3">DUF4426 domain-containing protein</fullName>
    </recommendedName>
</protein>
<reference evidence="1 2" key="1">
    <citation type="journal article" date="2007" name="Int. J. Syst. Evol. Microbiol.">
        <title>Description of Pelomonas aquatica sp. nov. and Pelomonas puraquae sp. nov., isolated from industrial and haemodialysis water.</title>
        <authorList>
            <person name="Gomila M."/>
            <person name="Bowien B."/>
            <person name="Falsen E."/>
            <person name="Moore E.R."/>
            <person name="Lalucat J."/>
        </authorList>
    </citation>
    <scope>NUCLEOTIDE SEQUENCE [LARGE SCALE GENOMIC DNA]</scope>
    <source>
        <strain evidence="1 2">CCUG 52769</strain>
    </source>
</reference>
<sequence length="139" mass="15541">MWSTPSAAQQRFDRSGVVLYWGLVPAAVVAHTHDVEELHGGVPKAGGEVHQLVVALFDMATGRRIDDTVVRTQVSEIGIPDAAPKYLAPMKINEQVSYGQAFGMDKEDPYRFKVRVRLAQRQEDIEFAFSAWSPDRAER</sequence>
<evidence type="ECO:0000313" key="1">
    <source>
        <dbReference type="EMBL" id="OWQ99966.1"/>
    </source>
</evidence>
<dbReference type="Proteomes" id="UP000197446">
    <property type="component" value="Unassembled WGS sequence"/>
</dbReference>
<gene>
    <name evidence="1" type="ORF">CDO81_25905</name>
</gene>
<proteinExistence type="predicted"/>